<organism evidence="2 3">
    <name type="scientific">Piscinibacter terrae</name>
    <dbReference type="NCBI Taxonomy" id="2496871"/>
    <lineage>
        <taxon>Bacteria</taxon>
        <taxon>Pseudomonadati</taxon>
        <taxon>Pseudomonadota</taxon>
        <taxon>Betaproteobacteria</taxon>
        <taxon>Burkholderiales</taxon>
        <taxon>Sphaerotilaceae</taxon>
        <taxon>Piscinibacter</taxon>
    </lineage>
</organism>
<dbReference type="Proteomes" id="UP000267464">
    <property type="component" value="Unassembled WGS sequence"/>
</dbReference>
<accession>A0A3N7HLA0</accession>
<dbReference type="RefSeq" id="WP_124543218.1">
    <property type="nucleotide sequence ID" value="NZ_QUSW01000009.1"/>
</dbReference>
<sequence length="561" mass="61480">MTPQSGEPGDLCRAAEEIASVLILAADQVVSDSAILNAQINKIERLAPLSESDERARTLAASLDGLDLAQRAFDQFKAATGLAGWREPVRRWKLRQALRLAQNEHDRVEAIFDSPEERSARTARINAHNEAVRREVDRLPTLRTSLEAVQRLNGSLSEFRAQSEHALRAARGDGWLAPSFEKNFLLMAQAARARDFQQALAHLGALTFQRQPSHQVYETLQQEAATAVEMAYRTYNGFAAAGAYGQVAQRSIAMVRPALRVPAWGRLERLAHPADQWQLLAEVLGDPRTYKTDTLWAVYWAMFQCGQALSQSLAAADAHEDIFTGELAGYLKSVVARFTAERIHRFGYPAQRSYLGLLQNASMNEEARLGADIGVIVDIDVGGLTCRKVALLQAKKAMDGVADVGSSGSQLAKLSTQPQIGFYMFYHQANPPLRSPGPTVCSAAELAAWANDSGRSPDAEHLRINVRERGWDWAAFMSFGLCQPESTVGAPFRDAEDALRVLGGGDPAHLPRFLHVIAIADEASVQALDVAIKSHYRAMQQQRSPEPQARSTPSPGRGASR</sequence>
<feature type="compositionally biased region" description="Polar residues" evidence="1">
    <location>
        <begin position="539"/>
        <end position="554"/>
    </location>
</feature>
<evidence type="ECO:0000256" key="1">
    <source>
        <dbReference type="SAM" id="MobiDB-lite"/>
    </source>
</evidence>
<evidence type="ECO:0000313" key="3">
    <source>
        <dbReference type="Proteomes" id="UP000267464"/>
    </source>
</evidence>
<name>A0A3N7HLA0_9BURK</name>
<reference evidence="2 3" key="2">
    <citation type="submission" date="2018-12" db="EMBL/GenBank/DDBJ databases">
        <title>Rhizobacter gummiphilus sp. nov., a rubber-degrading bacterium isolated from the soil of a botanical garden in Japan.</title>
        <authorList>
            <person name="Shunsuke S.S."/>
        </authorList>
    </citation>
    <scope>NUCLEOTIDE SEQUENCE [LARGE SCALE GENOMIC DNA]</scope>
    <source>
        <strain evidence="2 3">S-16</strain>
    </source>
</reference>
<keyword evidence="3" id="KW-1185">Reference proteome</keyword>
<feature type="region of interest" description="Disordered" evidence="1">
    <location>
        <begin position="537"/>
        <end position="561"/>
    </location>
</feature>
<proteinExistence type="predicted"/>
<protein>
    <submittedName>
        <fullName evidence="2">Uncharacterized protein</fullName>
    </submittedName>
</protein>
<dbReference type="EMBL" id="QUSW01000009">
    <property type="protein sequence ID" value="RQP21806.1"/>
    <property type="molecule type" value="Genomic_DNA"/>
</dbReference>
<dbReference type="AlphaFoldDB" id="A0A3N7HLA0"/>
<reference evidence="2 3" key="1">
    <citation type="submission" date="2018-08" db="EMBL/GenBank/DDBJ databases">
        <authorList>
            <person name="Khan S.A."/>
            <person name="Jeon C.O."/>
            <person name="Chun B.H."/>
            <person name="Jeong S.E."/>
        </authorList>
    </citation>
    <scope>NUCLEOTIDE SEQUENCE [LARGE SCALE GENOMIC DNA]</scope>
    <source>
        <strain evidence="2 3">S-16</strain>
    </source>
</reference>
<dbReference type="OrthoDB" id="6827719at2"/>
<gene>
    <name evidence="2" type="ORF">DZC73_25530</name>
</gene>
<comment type="caution">
    <text evidence="2">The sequence shown here is derived from an EMBL/GenBank/DDBJ whole genome shotgun (WGS) entry which is preliminary data.</text>
</comment>
<evidence type="ECO:0000313" key="2">
    <source>
        <dbReference type="EMBL" id="RQP21806.1"/>
    </source>
</evidence>